<comment type="caution">
    <text evidence="1">The sequence shown here is derived from an EMBL/GenBank/DDBJ whole genome shotgun (WGS) entry which is preliminary data.</text>
</comment>
<accession>A0A149U733</accession>
<dbReference type="PATRIC" id="fig|446692.4.peg.2957"/>
<name>A0A149U733_9PROT</name>
<gene>
    <name evidence="1" type="ORF">AD948_02910</name>
</gene>
<dbReference type="OrthoDB" id="7225689at2"/>
<dbReference type="AlphaFoldDB" id="A0A149U733"/>
<dbReference type="Proteomes" id="UP000075360">
    <property type="component" value="Unassembled WGS sequence"/>
</dbReference>
<dbReference type="RefSeq" id="WP_061470569.1">
    <property type="nucleotide sequence ID" value="NZ_LHZU01000097.1"/>
</dbReference>
<sequence>MKLSQSIARHGAEAVKTYRTVSGIKQDNEVPEIFLGGQIAIGLNRDLNFQAHVERPYLTIIKELGGTIDDQCIESMGGLRADVALYQEEKPLAIVELKICDERDRRGWKVLADLEKMKRLSEQTRIAMYLGVLLTDTHQECKDRRKSLETILGQKFEADSGLEAAGTDAKWNWQFIAGKFP</sequence>
<organism evidence="1 2">
    <name type="scientific">Acetobacter senegalensis</name>
    <dbReference type="NCBI Taxonomy" id="446692"/>
    <lineage>
        <taxon>Bacteria</taxon>
        <taxon>Pseudomonadati</taxon>
        <taxon>Pseudomonadota</taxon>
        <taxon>Alphaproteobacteria</taxon>
        <taxon>Acetobacterales</taxon>
        <taxon>Acetobacteraceae</taxon>
        <taxon>Acetobacter</taxon>
    </lineage>
</organism>
<proteinExistence type="predicted"/>
<protein>
    <submittedName>
        <fullName evidence="1">Uncharacterized protein</fullName>
    </submittedName>
</protein>
<evidence type="ECO:0000313" key="2">
    <source>
        <dbReference type="Proteomes" id="UP000075360"/>
    </source>
</evidence>
<reference evidence="1 2" key="1">
    <citation type="submission" date="2015-06" db="EMBL/GenBank/DDBJ databases">
        <title>Improved classification and identification of acetic acid bacteria using matrix-assisted laser desorption/ionization time-of-flight mass spectrometry; Gluconobacter nephelii and Gluconobacter uchimurae are later heterotypic synonyms of Gluconobacter japonicus and Gluconobacter oxydans, respectively.</title>
        <authorList>
            <person name="Li L."/>
            <person name="Cleenwerck I."/>
            <person name="De Vuyst L."/>
            <person name="Vandamme P."/>
        </authorList>
    </citation>
    <scope>NUCLEOTIDE SEQUENCE [LARGE SCALE GENOMIC DNA]</scope>
    <source>
        <strain evidence="1 2">LMG 23690</strain>
    </source>
</reference>
<dbReference type="EMBL" id="LHZU01000097">
    <property type="protein sequence ID" value="KXV61089.1"/>
    <property type="molecule type" value="Genomic_DNA"/>
</dbReference>
<evidence type="ECO:0000313" key="1">
    <source>
        <dbReference type="EMBL" id="KXV61089.1"/>
    </source>
</evidence>